<dbReference type="OMA" id="TTCENTE"/>
<dbReference type="EMBL" id="CM002292">
    <property type="protein sequence ID" value="ESW21545.1"/>
    <property type="molecule type" value="Genomic_DNA"/>
</dbReference>
<proteinExistence type="predicted"/>
<sequence>MAPSDVSSIHKPLQQTSENSTQKPTTVTIEHSCENSETEQNGIEDSDFGGQRKITHKSDKGTDPKTFVVGKKNGTIEDSTQIENTVCTCDGVIEEVAKESDSEDQEKITHNSGKRDDPKTNSQGKKNDTVEDNTQIVNTSCTSEGVIDGCKRE</sequence>
<evidence type="ECO:0000256" key="1">
    <source>
        <dbReference type="SAM" id="MobiDB-lite"/>
    </source>
</evidence>
<dbReference type="Proteomes" id="UP000000226">
    <property type="component" value="Chromosome 5"/>
</dbReference>
<evidence type="ECO:0000313" key="2">
    <source>
        <dbReference type="EMBL" id="ESW21545.1"/>
    </source>
</evidence>
<organism evidence="2 3">
    <name type="scientific">Phaseolus vulgaris</name>
    <name type="common">Kidney bean</name>
    <name type="synonym">French bean</name>
    <dbReference type="NCBI Taxonomy" id="3885"/>
    <lineage>
        <taxon>Eukaryota</taxon>
        <taxon>Viridiplantae</taxon>
        <taxon>Streptophyta</taxon>
        <taxon>Embryophyta</taxon>
        <taxon>Tracheophyta</taxon>
        <taxon>Spermatophyta</taxon>
        <taxon>Magnoliopsida</taxon>
        <taxon>eudicotyledons</taxon>
        <taxon>Gunneridae</taxon>
        <taxon>Pentapetalae</taxon>
        <taxon>rosids</taxon>
        <taxon>fabids</taxon>
        <taxon>Fabales</taxon>
        <taxon>Fabaceae</taxon>
        <taxon>Papilionoideae</taxon>
        <taxon>50 kb inversion clade</taxon>
        <taxon>NPAAA clade</taxon>
        <taxon>indigoferoid/millettioid clade</taxon>
        <taxon>Phaseoleae</taxon>
        <taxon>Phaseolus</taxon>
    </lineage>
</organism>
<protein>
    <submittedName>
        <fullName evidence="2">Uncharacterized protein</fullName>
    </submittedName>
</protein>
<dbReference type="Gramene" id="ESW21545">
    <property type="protein sequence ID" value="ESW21545"/>
    <property type="gene ID" value="PHAVU_005G079600g"/>
</dbReference>
<accession>V7BWX6</accession>
<dbReference type="AlphaFoldDB" id="V7BWX6"/>
<feature type="compositionally biased region" description="Basic and acidic residues" evidence="1">
    <location>
        <begin position="97"/>
        <end position="129"/>
    </location>
</feature>
<evidence type="ECO:0000313" key="3">
    <source>
        <dbReference type="Proteomes" id="UP000000226"/>
    </source>
</evidence>
<feature type="compositionally biased region" description="Polar residues" evidence="1">
    <location>
        <begin position="13"/>
        <end position="29"/>
    </location>
</feature>
<feature type="region of interest" description="Disordered" evidence="1">
    <location>
        <begin position="97"/>
        <end position="137"/>
    </location>
</feature>
<keyword evidence="3" id="KW-1185">Reference proteome</keyword>
<reference evidence="3" key="1">
    <citation type="journal article" date="2014" name="Nat. Genet.">
        <title>A reference genome for common bean and genome-wide analysis of dual domestications.</title>
        <authorList>
            <person name="Schmutz J."/>
            <person name="McClean P.E."/>
            <person name="Mamidi S."/>
            <person name="Wu G.A."/>
            <person name="Cannon S.B."/>
            <person name="Grimwood J."/>
            <person name="Jenkins J."/>
            <person name="Shu S."/>
            <person name="Song Q."/>
            <person name="Chavarro C."/>
            <person name="Torres-Torres M."/>
            <person name="Geffroy V."/>
            <person name="Moghaddam S.M."/>
            <person name="Gao D."/>
            <person name="Abernathy B."/>
            <person name="Barry K."/>
            <person name="Blair M."/>
            <person name="Brick M.A."/>
            <person name="Chovatia M."/>
            <person name="Gepts P."/>
            <person name="Goodstein D.M."/>
            <person name="Gonzales M."/>
            <person name="Hellsten U."/>
            <person name="Hyten D.L."/>
            <person name="Jia G."/>
            <person name="Kelly J.D."/>
            <person name="Kudrna D."/>
            <person name="Lee R."/>
            <person name="Richard M.M."/>
            <person name="Miklas P.N."/>
            <person name="Osorno J.M."/>
            <person name="Rodrigues J."/>
            <person name="Thareau V."/>
            <person name="Urrea C.A."/>
            <person name="Wang M."/>
            <person name="Yu Y."/>
            <person name="Zhang M."/>
            <person name="Wing R.A."/>
            <person name="Cregan P.B."/>
            <person name="Rokhsar D.S."/>
            <person name="Jackson S.A."/>
        </authorList>
    </citation>
    <scope>NUCLEOTIDE SEQUENCE [LARGE SCALE GENOMIC DNA]</scope>
    <source>
        <strain evidence="3">cv. G19833</strain>
    </source>
</reference>
<name>V7BWX6_PHAVU</name>
<feature type="region of interest" description="Disordered" evidence="1">
    <location>
        <begin position="1"/>
        <end position="69"/>
    </location>
</feature>
<gene>
    <name evidence="2" type="ORF">PHAVU_005G079600g</name>
</gene>